<accession>A0A9Q0YKS3</accession>
<protein>
    <submittedName>
        <fullName evidence="1">Uncharacterized protein</fullName>
    </submittedName>
</protein>
<evidence type="ECO:0000313" key="1">
    <source>
        <dbReference type="EMBL" id="KAJ8023216.1"/>
    </source>
</evidence>
<comment type="caution">
    <text evidence="1">The sequence shown here is derived from an EMBL/GenBank/DDBJ whole genome shotgun (WGS) entry which is preliminary data.</text>
</comment>
<reference evidence="1" key="1">
    <citation type="submission" date="2021-10" db="EMBL/GenBank/DDBJ databases">
        <title>Tropical sea cucumber genome reveals ecological adaptation and Cuvierian tubules defense mechanism.</title>
        <authorList>
            <person name="Chen T."/>
        </authorList>
    </citation>
    <scope>NUCLEOTIDE SEQUENCE</scope>
    <source>
        <strain evidence="1">Nanhai2018</strain>
        <tissue evidence="1">Muscle</tissue>
    </source>
</reference>
<evidence type="ECO:0000313" key="2">
    <source>
        <dbReference type="Proteomes" id="UP001152320"/>
    </source>
</evidence>
<dbReference type="AlphaFoldDB" id="A0A9Q0YKS3"/>
<proteinExistence type="predicted"/>
<dbReference type="OrthoDB" id="10068277at2759"/>
<dbReference type="Proteomes" id="UP001152320">
    <property type="component" value="Chromosome 19"/>
</dbReference>
<dbReference type="EMBL" id="JAIZAY010000019">
    <property type="protein sequence ID" value="KAJ8023216.1"/>
    <property type="molecule type" value="Genomic_DNA"/>
</dbReference>
<name>A0A9Q0YKS3_HOLLE</name>
<organism evidence="1 2">
    <name type="scientific">Holothuria leucospilota</name>
    <name type="common">Black long sea cucumber</name>
    <name type="synonym">Mertensiothuria leucospilota</name>
    <dbReference type="NCBI Taxonomy" id="206669"/>
    <lineage>
        <taxon>Eukaryota</taxon>
        <taxon>Metazoa</taxon>
        <taxon>Echinodermata</taxon>
        <taxon>Eleutherozoa</taxon>
        <taxon>Echinozoa</taxon>
        <taxon>Holothuroidea</taxon>
        <taxon>Aspidochirotacea</taxon>
        <taxon>Aspidochirotida</taxon>
        <taxon>Holothuriidae</taxon>
        <taxon>Holothuria</taxon>
    </lineage>
</organism>
<keyword evidence="2" id="KW-1185">Reference proteome</keyword>
<gene>
    <name evidence="1" type="ORF">HOLleu_35550</name>
</gene>
<sequence length="339" mass="38913">MAPSFRRLRNHAREIEFLSKCSPRQRKAFLKHAHPELVASLCECASNVLKGNVPLSRAQKSKLSPYKKHLRDLSDKRLSNKKRKDILVQRGGFLSLLLKPIIQSLGDVARVVNAVSQDKTSSRLDQLDEAMKNTLERKDLSIYEKVDLYHQNLQRYLNTEKTLREPIELRVAHGSTTSTNNQTTDTTSGKISEDDLIRNFPKSIKGKAKVLLERIDRHRSTQKDPTVDWNSKGELLYKGEAVPGSNITDLILDVLQSRKDFNPNGWQQFISGLKGINFPEAFVGNLKRRQFMHQLKEKDKSELFVKELPTLPRSKRRRKVISSPASLQKRLKSIRWDAL</sequence>